<feature type="transmembrane region" description="Helical" evidence="1">
    <location>
        <begin position="121"/>
        <end position="145"/>
    </location>
</feature>
<proteinExistence type="predicted"/>
<organism evidence="2 3">
    <name type="scientific">Flavobacterium aquatile LMG 4008 = ATCC 11947</name>
    <dbReference type="NCBI Taxonomy" id="1453498"/>
    <lineage>
        <taxon>Bacteria</taxon>
        <taxon>Pseudomonadati</taxon>
        <taxon>Bacteroidota</taxon>
        <taxon>Flavobacteriia</taxon>
        <taxon>Flavobacteriales</taxon>
        <taxon>Flavobacteriaceae</taxon>
        <taxon>Flavobacterium</taxon>
    </lineage>
</organism>
<sequence length="162" mass="18556">MGLLIWEYYNGGVSGHHFLKRKDMPFISNWWGLILLPLVTFLSLKRIGKGINYNPELSNQHLIKHHLLPFLIAVLFAILIVVFSSTGNSEISYFMFLALFIVALFIPIYKSEYFLGFILGLSYSFGGALPVIIAIVLTTIFYLIFNYIRPIFIFIGNKISKK</sequence>
<keyword evidence="1" id="KW-1133">Transmembrane helix</keyword>
<reference evidence="2 3" key="1">
    <citation type="submission" date="2014-09" db="EMBL/GenBank/DDBJ databases">
        <title>Whole Genome Shotgun of Flavobacterium aquatile LMG 4008.</title>
        <authorList>
            <person name="Gale A.N."/>
            <person name="Pipes S.E."/>
            <person name="Newman J.D."/>
        </authorList>
    </citation>
    <scope>NUCLEOTIDE SEQUENCE [LARGE SCALE GENOMIC DNA]</scope>
    <source>
        <strain evidence="2 3">LMG 4008</strain>
    </source>
</reference>
<keyword evidence="3" id="KW-1185">Reference proteome</keyword>
<comment type="caution">
    <text evidence="2">The sequence shown here is derived from an EMBL/GenBank/DDBJ whole genome shotgun (WGS) entry which is preliminary data.</text>
</comment>
<dbReference type="Proteomes" id="UP000029554">
    <property type="component" value="Unassembled WGS sequence"/>
</dbReference>
<feature type="transmembrane region" description="Helical" evidence="1">
    <location>
        <begin position="26"/>
        <end position="44"/>
    </location>
</feature>
<keyword evidence="1" id="KW-0472">Membrane</keyword>
<evidence type="ECO:0000313" key="3">
    <source>
        <dbReference type="Proteomes" id="UP000029554"/>
    </source>
</evidence>
<protein>
    <submittedName>
        <fullName evidence="2">Uncharacterized protein</fullName>
    </submittedName>
</protein>
<evidence type="ECO:0000256" key="1">
    <source>
        <dbReference type="SAM" id="Phobius"/>
    </source>
</evidence>
<dbReference type="eggNOG" id="ENOG5031535">
    <property type="taxonomic scope" value="Bacteria"/>
</dbReference>
<dbReference type="AlphaFoldDB" id="A0A095SWF8"/>
<name>A0A095SWF8_9FLAO</name>
<accession>A0A095SWF8</accession>
<evidence type="ECO:0000313" key="2">
    <source>
        <dbReference type="EMBL" id="KGD68679.1"/>
    </source>
</evidence>
<feature type="transmembrane region" description="Helical" evidence="1">
    <location>
        <begin position="91"/>
        <end position="109"/>
    </location>
</feature>
<gene>
    <name evidence="2" type="ORF">LG45_03270</name>
</gene>
<feature type="transmembrane region" description="Helical" evidence="1">
    <location>
        <begin position="65"/>
        <end position="85"/>
    </location>
</feature>
<dbReference type="STRING" id="1453498.LG45_03270"/>
<dbReference type="EMBL" id="JRHH01000002">
    <property type="protein sequence ID" value="KGD68679.1"/>
    <property type="molecule type" value="Genomic_DNA"/>
</dbReference>
<keyword evidence="1" id="KW-0812">Transmembrane</keyword>